<protein>
    <submittedName>
        <fullName evidence="2">Uncharacterized protein</fullName>
    </submittedName>
</protein>
<proteinExistence type="predicted"/>
<name>A0A7G6Y6C7_9MICO</name>
<evidence type="ECO:0000313" key="3">
    <source>
        <dbReference type="Proteomes" id="UP000515511"/>
    </source>
</evidence>
<dbReference type="RefSeq" id="WP_185277211.1">
    <property type="nucleotide sequence ID" value="NZ_CP043641.1"/>
</dbReference>
<evidence type="ECO:0000313" key="2">
    <source>
        <dbReference type="EMBL" id="QNE34042.1"/>
    </source>
</evidence>
<accession>A0A7G6Y6C7</accession>
<dbReference type="AlphaFoldDB" id="A0A7G6Y6C7"/>
<gene>
    <name evidence="2" type="ORF">F1C12_02050</name>
</gene>
<dbReference type="Proteomes" id="UP000515511">
    <property type="component" value="Chromosome"/>
</dbReference>
<organism evidence="2 3">
    <name type="scientific">Leifsonia shinshuensis</name>
    <dbReference type="NCBI Taxonomy" id="150026"/>
    <lineage>
        <taxon>Bacteria</taxon>
        <taxon>Bacillati</taxon>
        <taxon>Actinomycetota</taxon>
        <taxon>Actinomycetes</taxon>
        <taxon>Micrococcales</taxon>
        <taxon>Microbacteriaceae</taxon>
        <taxon>Leifsonia</taxon>
    </lineage>
</organism>
<evidence type="ECO:0000256" key="1">
    <source>
        <dbReference type="SAM" id="MobiDB-lite"/>
    </source>
</evidence>
<dbReference type="EMBL" id="CP043641">
    <property type="protein sequence ID" value="QNE34042.1"/>
    <property type="molecule type" value="Genomic_DNA"/>
</dbReference>
<reference evidence="3" key="1">
    <citation type="submission" date="2019-09" db="EMBL/GenBank/DDBJ databases">
        <title>Antimicrobial potential of Antarctic Bacteria.</title>
        <authorList>
            <person name="Benaud N."/>
            <person name="Edwards R.J."/>
            <person name="Ferrari B.C."/>
        </authorList>
    </citation>
    <scope>NUCLEOTIDE SEQUENCE [LARGE SCALE GENOMIC DNA]</scope>
    <source>
        <strain evidence="3">INR9</strain>
    </source>
</reference>
<sequence length="103" mass="11653">MVLELVERFDVGEWRYSLYEGERWLLFREHGASAECVGSIIRSGLGYIVNSWAKPHPMVIVLTLDEAVERLVMIDAPRTVVDEKTPPPLLTEVEAAEATRTRA</sequence>
<feature type="region of interest" description="Disordered" evidence="1">
    <location>
        <begin position="83"/>
        <end position="103"/>
    </location>
</feature>
<dbReference type="KEGG" id="lse:F1C12_02050"/>